<dbReference type="Proteomes" id="UP000254331">
    <property type="component" value="Unassembled WGS sequence"/>
</dbReference>
<dbReference type="AlphaFoldDB" id="A0A379FAB2"/>
<dbReference type="OrthoDB" id="6466502at2"/>
<reference evidence="3 4" key="1">
    <citation type="submission" date="2018-06" db="EMBL/GenBank/DDBJ databases">
        <authorList>
            <consortium name="Pathogen Informatics"/>
            <person name="Doyle S."/>
        </authorList>
    </citation>
    <scope>NUCLEOTIDE SEQUENCE [LARGE SCALE GENOMIC DNA]</scope>
    <source>
        <strain evidence="3 4">NCTC10376</strain>
    </source>
</reference>
<dbReference type="PANTHER" id="PTHR34606">
    <property type="entry name" value="BON DOMAIN-CONTAINING PROTEIN"/>
    <property type="match status" value="1"/>
</dbReference>
<organism evidence="3 4">
    <name type="scientific">Proteus vulgaris</name>
    <dbReference type="NCBI Taxonomy" id="585"/>
    <lineage>
        <taxon>Bacteria</taxon>
        <taxon>Pseudomonadati</taxon>
        <taxon>Pseudomonadota</taxon>
        <taxon>Gammaproteobacteria</taxon>
        <taxon>Enterobacterales</taxon>
        <taxon>Morganellaceae</taxon>
        <taxon>Proteus</taxon>
    </lineage>
</organism>
<sequence>MKQYNMLKLALVMSIGLAFVSTGALAETSWYSEINRGTNNTSDTISDTAISTKIKNTLLPIESIDSESLSIRTEFGHVFVTGFVKSKEQEAQITQIIEKVEGVKSVDFSANIQP</sequence>
<dbReference type="Gene3D" id="3.30.1340.30">
    <property type="match status" value="1"/>
</dbReference>
<feature type="chain" id="PRO_5016582010" evidence="1">
    <location>
        <begin position="27"/>
        <end position="114"/>
    </location>
</feature>
<feature type="domain" description="BON" evidence="2">
    <location>
        <begin position="46"/>
        <end position="114"/>
    </location>
</feature>
<keyword evidence="1" id="KW-0732">Signal</keyword>
<feature type="signal peptide" evidence="1">
    <location>
        <begin position="1"/>
        <end position="26"/>
    </location>
</feature>
<evidence type="ECO:0000259" key="2">
    <source>
        <dbReference type="PROSITE" id="PS50914"/>
    </source>
</evidence>
<evidence type="ECO:0000313" key="3">
    <source>
        <dbReference type="EMBL" id="SUC16560.1"/>
    </source>
</evidence>
<name>A0A379FAB2_PROVU</name>
<dbReference type="PANTHER" id="PTHR34606:SF15">
    <property type="entry name" value="BON DOMAIN-CONTAINING PROTEIN"/>
    <property type="match status" value="1"/>
</dbReference>
<evidence type="ECO:0000313" key="4">
    <source>
        <dbReference type="Proteomes" id="UP000254331"/>
    </source>
</evidence>
<dbReference type="EMBL" id="UGTW01000001">
    <property type="protein sequence ID" value="SUC16560.1"/>
    <property type="molecule type" value="Genomic_DNA"/>
</dbReference>
<gene>
    <name evidence="3" type="primary">osmY_3</name>
    <name evidence="3" type="ORF">NCTC10376_02460</name>
</gene>
<accession>A0A379FAB2</accession>
<dbReference type="PROSITE" id="PS50914">
    <property type="entry name" value="BON"/>
    <property type="match status" value="1"/>
</dbReference>
<evidence type="ECO:0000256" key="1">
    <source>
        <dbReference type="SAM" id="SignalP"/>
    </source>
</evidence>
<proteinExistence type="predicted"/>
<protein>
    <submittedName>
        <fullName evidence="3">Phospholipid-binding protein</fullName>
    </submittedName>
</protein>
<dbReference type="Pfam" id="PF04972">
    <property type="entry name" value="BON"/>
    <property type="match status" value="1"/>
</dbReference>
<dbReference type="RefSeq" id="WP_036934295.1">
    <property type="nucleotide sequence ID" value="NZ_CABMNT010000003.1"/>
</dbReference>
<dbReference type="GeneID" id="93393053"/>
<dbReference type="InterPro" id="IPR007055">
    <property type="entry name" value="BON_dom"/>
</dbReference>
<dbReference type="InterPro" id="IPR051686">
    <property type="entry name" value="Lipoprotein_DolP"/>
</dbReference>